<dbReference type="EMBL" id="SJTG01000004">
    <property type="protein sequence ID" value="TCI08120.1"/>
    <property type="molecule type" value="Genomic_DNA"/>
</dbReference>
<dbReference type="RefSeq" id="WP_131151938.1">
    <property type="nucleotide sequence ID" value="NZ_SJTG01000004.1"/>
</dbReference>
<protein>
    <submittedName>
        <fullName evidence="2">Uncharacterized protein</fullName>
    </submittedName>
</protein>
<comment type="caution">
    <text evidence="2">The sequence shown here is derived from an EMBL/GenBank/DDBJ whole genome shotgun (WGS) entry which is preliminary data.</text>
</comment>
<dbReference type="InterPro" id="IPR045500">
    <property type="entry name" value="DUF6491"/>
</dbReference>
<keyword evidence="1" id="KW-0732">Signal</keyword>
<reference evidence="2 3" key="1">
    <citation type="submission" date="2019-02" db="EMBL/GenBank/DDBJ databases">
        <title>Dyella amyloliquefaciens sp. nov., isolated from forest soil.</title>
        <authorList>
            <person name="Gao Z.-H."/>
            <person name="Qiu L.-H."/>
        </authorList>
    </citation>
    <scope>NUCLEOTIDE SEQUENCE [LARGE SCALE GENOMIC DNA]</scope>
    <source>
        <strain evidence="2 3">KACC 12747</strain>
    </source>
</reference>
<keyword evidence="3" id="KW-1185">Reference proteome</keyword>
<proteinExistence type="predicted"/>
<accession>A0A4R0YI60</accession>
<feature type="signal peptide" evidence="1">
    <location>
        <begin position="1"/>
        <end position="19"/>
    </location>
</feature>
<sequence>MIKKTLVVASTLLALAACASGPGEKSVQRKQSFETAAGQPVRSFHVYTPLYSWEALNDTQLVVYPKPREAFLLDLAGPCSDLTYATGMTLTSNMSTVYVNFDKVIPIGGGVSMNMPCVIKQIRPVDVSKLKAIEHEQRKVDVQERKAEG</sequence>
<dbReference type="Proteomes" id="UP000291822">
    <property type="component" value="Unassembled WGS sequence"/>
</dbReference>
<evidence type="ECO:0000313" key="3">
    <source>
        <dbReference type="Proteomes" id="UP000291822"/>
    </source>
</evidence>
<name>A0A4R0YI60_9GAMM</name>
<dbReference type="Pfam" id="PF20101">
    <property type="entry name" value="DUF6491"/>
    <property type="match status" value="1"/>
</dbReference>
<evidence type="ECO:0000313" key="2">
    <source>
        <dbReference type="EMBL" id="TCI08120.1"/>
    </source>
</evidence>
<evidence type="ECO:0000256" key="1">
    <source>
        <dbReference type="SAM" id="SignalP"/>
    </source>
</evidence>
<organism evidence="2 3">
    <name type="scientific">Dyella soli</name>
    <dbReference type="NCBI Taxonomy" id="522319"/>
    <lineage>
        <taxon>Bacteria</taxon>
        <taxon>Pseudomonadati</taxon>
        <taxon>Pseudomonadota</taxon>
        <taxon>Gammaproteobacteria</taxon>
        <taxon>Lysobacterales</taxon>
        <taxon>Rhodanobacteraceae</taxon>
        <taxon>Dyella</taxon>
    </lineage>
</organism>
<feature type="chain" id="PRO_5020927358" evidence="1">
    <location>
        <begin position="20"/>
        <end position="149"/>
    </location>
</feature>
<gene>
    <name evidence="2" type="ORF">EZM97_26050</name>
</gene>
<dbReference type="PROSITE" id="PS51257">
    <property type="entry name" value="PROKAR_LIPOPROTEIN"/>
    <property type="match status" value="1"/>
</dbReference>
<dbReference type="AlphaFoldDB" id="A0A4R0YI60"/>